<reference evidence="3" key="2">
    <citation type="journal article" date="2021" name="Microbiome">
        <title>Successional dynamics and alternative stable states in a saline activated sludge microbial community over 9 years.</title>
        <authorList>
            <person name="Wang Y."/>
            <person name="Ye J."/>
            <person name="Ju F."/>
            <person name="Liu L."/>
            <person name="Boyd J.A."/>
            <person name="Deng Y."/>
            <person name="Parks D.H."/>
            <person name="Jiang X."/>
            <person name="Yin X."/>
            <person name="Woodcroft B.J."/>
            <person name="Tyson G.W."/>
            <person name="Hugenholtz P."/>
            <person name="Polz M.F."/>
            <person name="Zhang T."/>
        </authorList>
    </citation>
    <scope>NUCLEOTIDE SEQUENCE</scope>
    <source>
        <strain evidence="3">HKST-UBA12</strain>
    </source>
</reference>
<organism evidence="3 4">
    <name type="scientific">Candidatus Dojkabacteria bacterium</name>
    <dbReference type="NCBI Taxonomy" id="2099670"/>
    <lineage>
        <taxon>Bacteria</taxon>
        <taxon>Candidatus Dojkabacteria</taxon>
    </lineage>
</organism>
<feature type="chain" id="PRO_5036935196" description="Cardiolipin synthase N-terminal domain-containing protein" evidence="2">
    <location>
        <begin position="20"/>
        <end position="123"/>
    </location>
</feature>
<gene>
    <name evidence="3" type="ORF">KC640_02145</name>
</gene>
<protein>
    <recommendedName>
        <fullName evidence="5">Cardiolipin synthase N-terminal domain-containing protein</fullName>
    </recommendedName>
</protein>
<keyword evidence="2" id="KW-0732">Signal</keyword>
<feature type="transmembrane region" description="Helical" evidence="1">
    <location>
        <begin position="40"/>
        <end position="69"/>
    </location>
</feature>
<keyword evidence="1" id="KW-0472">Membrane</keyword>
<comment type="caution">
    <text evidence="3">The sequence shown here is derived from an EMBL/GenBank/DDBJ whole genome shotgun (WGS) entry which is preliminary data.</text>
</comment>
<feature type="transmembrane region" description="Helical" evidence="1">
    <location>
        <begin position="81"/>
        <end position="101"/>
    </location>
</feature>
<evidence type="ECO:0000313" key="3">
    <source>
        <dbReference type="EMBL" id="MCA9379205.1"/>
    </source>
</evidence>
<evidence type="ECO:0000256" key="2">
    <source>
        <dbReference type="SAM" id="SignalP"/>
    </source>
</evidence>
<dbReference type="EMBL" id="JAGQLI010000110">
    <property type="protein sequence ID" value="MCA9379205.1"/>
    <property type="molecule type" value="Genomic_DNA"/>
</dbReference>
<keyword evidence="1" id="KW-0812">Transmembrane</keyword>
<sequence>MKRTLFGVVSGVSALLAMAAPVAAQTRYDYTDVAAAGTYSALAFVPMLITCCAIIVGIGIQVGIMVWVYRDAKKNGVENPELWLIICLVAGLVGLAVYYFAVRPDAIAAKGNKGEHHSADKDK</sequence>
<evidence type="ECO:0000256" key="1">
    <source>
        <dbReference type="SAM" id="Phobius"/>
    </source>
</evidence>
<reference evidence="3" key="1">
    <citation type="submission" date="2020-04" db="EMBL/GenBank/DDBJ databases">
        <authorList>
            <person name="Zhang T."/>
        </authorList>
    </citation>
    <scope>NUCLEOTIDE SEQUENCE</scope>
    <source>
        <strain evidence="3">HKST-UBA12</strain>
    </source>
</reference>
<accession>A0A955L0H7</accession>
<keyword evidence="1" id="KW-1133">Transmembrane helix</keyword>
<dbReference type="AlphaFoldDB" id="A0A955L0H7"/>
<dbReference type="Proteomes" id="UP000760819">
    <property type="component" value="Unassembled WGS sequence"/>
</dbReference>
<feature type="signal peptide" evidence="2">
    <location>
        <begin position="1"/>
        <end position="19"/>
    </location>
</feature>
<proteinExistence type="predicted"/>
<evidence type="ECO:0008006" key="5">
    <source>
        <dbReference type="Google" id="ProtNLM"/>
    </source>
</evidence>
<evidence type="ECO:0000313" key="4">
    <source>
        <dbReference type="Proteomes" id="UP000760819"/>
    </source>
</evidence>
<name>A0A955L0H7_9BACT</name>